<dbReference type="AlphaFoldDB" id="A0AAP0LV44"/>
<name>A0AAP0LV44_9ROSI</name>
<sequence length="107" mass="11864">MVSEQGMEKPRLKSLETEVSSLAASEERMVKEMQEIFSAMNARLDQMSSSRAREQGECSYNAAHNSGGKRNTSGGGSQQIFFNSHLPRTIKLDFTCFNGSDDPTRPN</sequence>
<feature type="region of interest" description="Disordered" evidence="1">
    <location>
        <begin position="47"/>
        <end position="80"/>
    </location>
</feature>
<reference evidence="2 3" key="1">
    <citation type="submission" date="2024-05" db="EMBL/GenBank/DDBJ databases">
        <title>Haplotype-resolved chromosome-level genome assembly of Huyou (Citrus changshanensis).</title>
        <authorList>
            <person name="Miao C."/>
            <person name="Chen W."/>
            <person name="Wu Y."/>
            <person name="Wang L."/>
            <person name="Zhao S."/>
            <person name="Grierson D."/>
            <person name="Xu C."/>
            <person name="Chen K."/>
        </authorList>
    </citation>
    <scope>NUCLEOTIDE SEQUENCE [LARGE SCALE GENOMIC DNA]</scope>
    <source>
        <strain evidence="2">01-14</strain>
        <tissue evidence="2">Leaf</tissue>
    </source>
</reference>
<evidence type="ECO:0000313" key="3">
    <source>
        <dbReference type="Proteomes" id="UP001428341"/>
    </source>
</evidence>
<feature type="compositionally biased region" description="Polar residues" evidence="1">
    <location>
        <begin position="62"/>
        <end position="80"/>
    </location>
</feature>
<gene>
    <name evidence="2" type="ORF">WN944_019259</name>
</gene>
<comment type="caution">
    <text evidence="2">The sequence shown here is derived from an EMBL/GenBank/DDBJ whole genome shotgun (WGS) entry which is preliminary data.</text>
</comment>
<feature type="compositionally biased region" description="Basic and acidic residues" evidence="1">
    <location>
        <begin position="1"/>
        <end position="16"/>
    </location>
</feature>
<keyword evidence="3" id="KW-1185">Reference proteome</keyword>
<dbReference type="Proteomes" id="UP001428341">
    <property type="component" value="Unassembled WGS sequence"/>
</dbReference>
<organism evidence="2 3">
    <name type="scientific">Citrus x changshan-huyou</name>
    <dbReference type="NCBI Taxonomy" id="2935761"/>
    <lineage>
        <taxon>Eukaryota</taxon>
        <taxon>Viridiplantae</taxon>
        <taxon>Streptophyta</taxon>
        <taxon>Embryophyta</taxon>
        <taxon>Tracheophyta</taxon>
        <taxon>Spermatophyta</taxon>
        <taxon>Magnoliopsida</taxon>
        <taxon>eudicotyledons</taxon>
        <taxon>Gunneridae</taxon>
        <taxon>Pentapetalae</taxon>
        <taxon>rosids</taxon>
        <taxon>malvids</taxon>
        <taxon>Sapindales</taxon>
        <taxon>Rutaceae</taxon>
        <taxon>Aurantioideae</taxon>
        <taxon>Citrus</taxon>
    </lineage>
</organism>
<evidence type="ECO:0000256" key="1">
    <source>
        <dbReference type="SAM" id="MobiDB-lite"/>
    </source>
</evidence>
<proteinExistence type="predicted"/>
<evidence type="ECO:0000313" key="2">
    <source>
        <dbReference type="EMBL" id="KAK9187860.1"/>
    </source>
</evidence>
<protein>
    <submittedName>
        <fullName evidence="2">Uncharacterized protein</fullName>
    </submittedName>
</protein>
<accession>A0AAP0LV44</accession>
<feature type="region of interest" description="Disordered" evidence="1">
    <location>
        <begin position="1"/>
        <end position="23"/>
    </location>
</feature>
<dbReference type="EMBL" id="JBCGBO010000007">
    <property type="protein sequence ID" value="KAK9187860.1"/>
    <property type="molecule type" value="Genomic_DNA"/>
</dbReference>